<dbReference type="EC" id="1.14.11.80" evidence="11"/>
<feature type="chain" id="PRO_5038586470" description="Methylcytosine dioxygenase TET" evidence="13">
    <location>
        <begin position="38"/>
        <end position="872"/>
    </location>
</feature>
<feature type="compositionally biased region" description="Polar residues" evidence="12">
    <location>
        <begin position="272"/>
        <end position="295"/>
    </location>
</feature>
<evidence type="ECO:0000313" key="15">
    <source>
        <dbReference type="EMBL" id="KAH3862999.1"/>
    </source>
</evidence>
<protein>
    <recommendedName>
        <fullName evidence="11">Methylcytosine dioxygenase TET</fullName>
        <ecNumber evidence="11">1.14.11.80</ecNumber>
    </recommendedName>
</protein>
<keyword evidence="6 11" id="KW-0223">Dioxygenase</keyword>
<dbReference type="GO" id="GO:0005634">
    <property type="term" value="C:nucleus"/>
    <property type="evidence" value="ECO:0007669"/>
    <property type="project" value="UniProtKB-UniRule"/>
</dbReference>
<evidence type="ECO:0000256" key="4">
    <source>
        <dbReference type="ARBA" id="ARBA00022723"/>
    </source>
</evidence>
<gene>
    <name evidence="15" type="ORF">DPMN_025975</name>
</gene>
<comment type="cofactor">
    <cofactor evidence="11">
        <name>Fe(2+)</name>
        <dbReference type="ChEBI" id="CHEBI:29033"/>
    </cofactor>
    <text evidence="11">Binds 1 Fe(2+) ion per subunit.</text>
</comment>
<dbReference type="PANTHER" id="PTHR23358:SF6">
    <property type="entry name" value="METHYLCYTOSINE DIOXYGENASE TET"/>
    <property type="match status" value="1"/>
</dbReference>
<dbReference type="Proteomes" id="UP000828390">
    <property type="component" value="Unassembled WGS sequence"/>
</dbReference>
<evidence type="ECO:0000256" key="13">
    <source>
        <dbReference type="SAM" id="SignalP"/>
    </source>
</evidence>
<feature type="compositionally biased region" description="Polar residues" evidence="12">
    <location>
        <begin position="428"/>
        <end position="447"/>
    </location>
</feature>
<comment type="function">
    <text evidence="11">Dioxygenase that catalyzes the conversion of the modified genomic base 5-methylcytosine (5mC) into 5-hydroxymethylcytosine (5hmC) and plays a key role in epigenetic chromatin reprogramming during embryonic development.</text>
</comment>
<keyword evidence="4 11" id="KW-0479">Metal-binding</keyword>
<evidence type="ECO:0000256" key="5">
    <source>
        <dbReference type="ARBA" id="ARBA00022833"/>
    </source>
</evidence>
<evidence type="ECO:0000256" key="9">
    <source>
        <dbReference type="ARBA" id="ARBA00047840"/>
    </source>
</evidence>
<keyword evidence="7 11" id="KW-0560">Oxidoreductase</keyword>
<evidence type="ECO:0000259" key="14">
    <source>
        <dbReference type="SMART" id="SM01333"/>
    </source>
</evidence>
<feature type="region of interest" description="Disordered" evidence="12">
    <location>
        <begin position="259"/>
        <end position="295"/>
    </location>
</feature>
<feature type="region of interest" description="Disordered" evidence="12">
    <location>
        <begin position="598"/>
        <end position="620"/>
    </location>
</feature>
<feature type="region of interest" description="Disordered" evidence="12">
    <location>
        <begin position="517"/>
        <end position="544"/>
    </location>
</feature>
<dbReference type="GO" id="GO:0045944">
    <property type="term" value="P:positive regulation of transcription by RNA polymerase II"/>
    <property type="evidence" value="ECO:0007669"/>
    <property type="project" value="TreeGrafter"/>
</dbReference>
<dbReference type="SMART" id="SM01333">
    <property type="entry name" value="Tet_JBP"/>
    <property type="match status" value="1"/>
</dbReference>
<evidence type="ECO:0000256" key="10">
    <source>
        <dbReference type="ARBA" id="ARBA00049431"/>
    </source>
</evidence>
<proteinExistence type="inferred from homology"/>
<evidence type="ECO:0000256" key="7">
    <source>
        <dbReference type="ARBA" id="ARBA00023002"/>
    </source>
</evidence>
<feature type="region of interest" description="Disordered" evidence="12">
    <location>
        <begin position="371"/>
        <end position="409"/>
    </location>
</feature>
<accession>A0A9D4LSJ1</accession>
<keyword evidence="16" id="KW-1185">Reference proteome</keyword>
<feature type="compositionally biased region" description="Polar residues" evidence="12">
    <location>
        <begin position="371"/>
        <end position="396"/>
    </location>
</feature>
<dbReference type="EMBL" id="JAIWYP010000002">
    <property type="protein sequence ID" value="KAH3862999.1"/>
    <property type="molecule type" value="Genomic_DNA"/>
</dbReference>
<evidence type="ECO:0000256" key="8">
    <source>
        <dbReference type="ARBA" id="ARBA00023004"/>
    </source>
</evidence>
<comment type="cofactor">
    <cofactor evidence="11">
        <name>Zn(2+)</name>
        <dbReference type="ChEBI" id="CHEBI:29105"/>
    </cofactor>
    <text evidence="11">The zinc ions have a structural role.</text>
</comment>
<evidence type="ECO:0000256" key="2">
    <source>
        <dbReference type="ARBA" id="ARBA00007502"/>
    </source>
</evidence>
<evidence type="ECO:0000256" key="6">
    <source>
        <dbReference type="ARBA" id="ARBA00022964"/>
    </source>
</evidence>
<dbReference type="AlphaFoldDB" id="A0A9D4LSJ1"/>
<dbReference type="GO" id="GO:0141166">
    <property type="term" value="P:chromosomal 5-methylcytosine DNA demethylation pathway"/>
    <property type="evidence" value="ECO:0007669"/>
    <property type="project" value="UniProtKB-UniRule"/>
</dbReference>
<dbReference type="Pfam" id="PF12851">
    <property type="entry name" value="Tet_JBP"/>
    <property type="match status" value="1"/>
</dbReference>
<comment type="catalytic activity">
    <reaction evidence="9 11">
        <text>a 5-formyl-2'-deoxycytidine in DNA + 2-oxoglutarate + O2 = a 5-carboxyl-2'-deoxycytidine in DNA + succinate + CO2 + H(+)</text>
        <dbReference type="Rhea" id="RHEA:53832"/>
        <dbReference type="Rhea" id="RHEA-COMP:13656"/>
        <dbReference type="Rhea" id="RHEA-COMP:13657"/>
        <dbReference type="ChEBI" id="CHEBI:15378"/>
        <dbReference type="ChEBI" id="CHEBI:15379"/>
        <dbReference type="ChEBI" id="CHEBI:16526"/>
        <dbReference type="ChEBI" id="CHEBI:16810"/>
        <dbReference type="ChEBI" id="CHEBI:30031"/>
        <dbReference type="ChEBI" id="CHEBI:137731"/>
        <dbReference type="ChEBI" id="CHEBI:137732"/>
        <dbReference type="EC" id="1.14.11.80"/>
    </reaction>
</comment>
<dbReference type="GO" id="GO:0040029">
    <property type="term" value="P:epigenetic regulation of gene expression"/>
    <property type="evidence" value="ECO:0007669"/>
    <property type="project" value="InterPro"/>
</dbReference>
<comment type="catalytic activity">
    <reaction evidence="10 11">
        <text>a 5-hydroxymethyl-2'-deoxycytidine in DNA + 2-oxoglutarate + O2 = a 5-formyl-2'-deoxycytidine in DNA + succinate + CO2 + H2O</text>
        <dbReference type="Rhea" id="RHEA:53828"/>
        <dbReference type="Rhea" id="RHEA-COMP:13315"/>
        <dbReference type="Rhea" id="RHEA-COMP:13656"/>
        <dbReference type="ChEBI" id="CHEBI:15377"/>
        <dbReference type="ChEBI" id="CHEBI:15379"/>
        <dbReference type="ChEBI" id="CHEBI:16526"/>
        <dbReference type="ChEBI" id="CHEBI:16810"/>
        <dbReference type="ChEBI" id="CHEBI:30031"/>
        <dbReference type="ChEBI" id="CHEBI:136731"/>
        <dbReference type="ChEBI" id="CHEBI:137731"/>
        <dbReference type="EC" id="1.14.11.80"/>
    </reaction>
</comment>
<feature type="signal peptide" evidence="13">
    <location>
        <begin position="1"/>
        <end position="37"/>
    </location>
</feature>
<organism evidence="15 16">
    <name type="scientific">Dreissena polymorpha</name>
    <name type="common">Zebra mussel</name>
    <name type="synonym">Mytilus polymorpha</name>
    <dbReference type="NCBI Taxonomy" id="45954"/>
    <lineage>
        <taxon>Eukaryota</taxon>
        <taxon>Metazoa</taxon>
        <taxon>Spiralia</taxon>
        <taxon>Lophotrochozoa</taxon>
        <taxon>Mollusca</taxon>
        <taxon>Bivalvia</taxon>
        <taxon>Autobranchia</taxon>
        <taxon>Heteroconchia</taxon>
        <taxon>Euheterodonta</taxon>
        <taxon>Imparidentia</taxon>
        <taxon>Neoheterodontei</taxon>
        <taxon>Myida</taxon>
        <taxon>Dreissenoidea</taxon>
        <taxon>Dreissenidae</taxon>
        <taxon>Dreissena</taxon>
    </lineage>
</organism>
<dbReference type="InterPro" id="IPR040175">
    <property type="entry name" value="TET1/2/3"/>
</dbReference>
<evidence type="ECO:0000256" key="11">
    <source>
        <dbReference type="RuleBase" id="RU367064"/>
    </source>
</evidence>
<evidence type="ECO:0000256" key="1">
    <source>
        <dbReference type="ARBA" id="ARBA00004286"/>
    </source>
</evidence>
<feature type="domain" description="Methylcytosine dioxygenase TET1-3 oxygenase" evidence="14">
    <location>
        <begin position="86"/>
        <end position="761"/>
    </location>
</feature>
<comment type="similarity">
    <text evidence="2 11">Belongs to the TET family.</text>
</comment>
<evidence type="ECO:0000256" key="3">
    <source>
        <dbReference type="ARBA" id="ARBA00022454"/>
    </source>
</evidence>
<reference evidence="15" key="2">
    <citation type="submission" date="2020-11" db="EMBL/GenBank/DDBJ databases">
        <authorList>
            <person name="McCartney M.A."/>
            <person name="Auch B."/>
            <person name="Kono T."/>
            <person name="Mallez S."/>
            <person name="Becker A."/>
            <person name="Gohl D.M."/>
            <person name="Silverstein K.A.T."/>
            <person name="Koren S."/>
            <person name="Bechman K.B."/>
            <person name="Herman A."/>
            <person name="Abrahante J.E."/>
            <person name="Garbe J."/>
        </authorList>
    </citation>
    <scope>NUCLEOTIDE SEQUENCE</scope>
    <source>
        <strain evidence="15">Duluth1</strain>
        <tissue evidence="15">Whole animal</tissue>
    </source>
</reference>
<reference evidence="15" key="1">
    <citation type="journal article" date="2019" name="bioRxiv">
        <title>The Genome of the Zebra Mussel, Dreissena polymorpha: A Resource for Invasive Species Research.</title>
        <authorList>
            <person name="McCartney M.A."/>
            <person name="Auch B."/>
            <person name="Kono T."/>
            <person name="Mallez S."/>
            <person name="Zhang Y."/>
            <person name="Obille A."/>
            <person name="Becker A."/>
            <person name="Abrahante J.E."/>
            <person name="Garbe J."/>
            <person name="Badalamenti J.P."/>
            <person name="Herman A."/>
            <person name="Mangelson H."/>
            <person name="Liachko I."/>
            <person name="Sullivan S."/>
            <person name="Sone E.D."/>
            <person name="Koren S."/>
            <person name="Silverstein K.A.T."/>
            <person name="Beckman K.B."/>
            <person name="Gohl D.M."/>
        </authorList>
    </citation>
    <scope>NUCLEOTIDE SEQUENCE</scope>
    <source>
        <strain evidence="15">Duluth1</strain>
        <tissue evidence="15">Whole animal</tissue>
    </source>
</reference>
<evidence type="ECO:0000313" key="16">
    <source>
        <dbReference type="Proteomes" id="UP000828390"/>
    </source>
</evidence>
<dbReference type="GO" id="GO:0005694">
    <property type="term" value="C:chromosome"/>
    <property type="evidence" value="ECO:0007669"/>
    <property type="project" value="UniProtKB-SubCell"/>
</dbReference>
<name>A0A9D4LSJ1_DREPO</name>
<comment type="subcellular location">
    <subcellularLocation>
        <location evidence="1">Chromosome</location>
    </subcellularLocation>
</comment>
<keyword evidence="5 11" id="KW-0862">Zinc</keyword>
<comment type="catalytic activity">
    <reaction evidence="11">
        <text>a 5-methyl-2'-deoxycytidine in DNA + 2-oxoglutarate + O2 = a 5-hydroxymethyl-2'-deoxycytidine in DNA + succinate + CO2</text>
        <dbReference type="Rhea" id="RHEA:52636"/>
        <dbReference type="Rhea" id="RHEA-COMP:11370"/>
        <dbReference type="Rhea" id="RHEA-COMP:13315"/>
        <dbReference type="ChEBI" id="CHEBI:15379"/>
        <dbReference type="ChEBI" id="CHEBI:16526"/>
        <dbReference type="ChEBI" id="CHEBI:16810"/>
        <dbReference type="ChEBI" id="CHEBI:30031"/>
        <dbReference type="ChEBI" id="CHEBI:85454"/>
        <dbReference type="ChEBI" id="CHEBI:136731"/>
        <dbReference type="EC" id="1.14.11.80"/>
    </reaction>
</comment>
<dbReference type="GO" id="GO:0008270">
    <property type="term" value="F:zinc ion binding"/>
    <property type="evidence" value="ECO:0007669"/>
    <property type="project" value="UniProtKB-UniRule"/>
</dbReference>
<sequence>MEEKYLAIVRHRSGHSCATAWIIVALVAWEGVPAAQADELYDYLCTTLPAYGNETERRCGTNDRKTCACQGADLMKRGASFSFGCSWSMYFNGCKYARSSHVRKFKLKNEQEEKVLEDKLQDLATNVGPLYQQCAPEAYGNQTYLSKQGQDCRLGKEPGGPFSGVTACVDFCAHAHKDIHNMNNGSTVVVTLTKHRGLSKPDDEQLHVLPLHVLEPTDEMGSYEGQFEKIQNGGLEVLHQYPLEARLRAHPLESCRKRKLAKKGMGRGGPKSVQSAMDPSSAMPGQQKNGESVKQETIIQQPPHSHNGLPLGYMHDSRDKPISYEDLMALSAHTEFNALYDKFWDYFYVFGVFPPPSVLAQCINNMDTSAGHTLQNGNKEMSAQQEENSQFSNSPQDVPGQFRNERHSVPSNMHNIPISHQYEQMLPQSEQTGKNQGSFCDQPSTHHQQTERNGYMNVPKSQFDINVKPVQAHSNSSIPSQFSGDHQQVDNCPLNLSNDRRLRSALPNDGCALDLSFSSTTSLSSNKGRNWDSKNGTDGAKDTLSPLDLLSKAVDLRTSDLASFGSSAPALASQVNHEAHAFYTSAYKQGENAGERSLEKLPQPFGNSRSQNASAQPYHTSFPQNAGAYHHPQLPQSAPPVYELHNQHQMTIEHHLSSTNTQKMDQNKPLPDMQFQISGSKTQDKAQENLPSYIDPDVVKCEMEYNEEAFHDPEIGGVAIALSHGSVLFEVAKRELHATTGLRNPNRYHPTRISLVFYQHKHMNHEHHGMYAYDKKLQSLQMKRIEKMQLEQGYVDMNVIENSIKGGKKRYLSREDVAEEAEIAELLQRSNTKYQYMLDCSTVRTETSTTCSVSTKWIDPSPTVTGPYHKWV</sequence>
<keyword evidence="3" id="KW-0158">Chromosome</keyword>
<keyword evidence="8 11" id="KW-0408">Iron</keyword>
<feature type="region of interest" description="Disordered" evidence="12">
    <location>
        <begin position="428"/>
        <end position="450"/>
    </location>
</feature>
<feature type="compositionally biased region" description="Polar residues" evidence="12">
    <location>
        <begin position="605"/>
        <end position="620"/>
    </location>
</feature>
<keyword evidence="13" id="KW-0732">Signal</keyword>
<comment type="caution">
    <text evidence="15">The sequence shown here is derived from an EMBL/GenBank/DDBJ whole genome shotgun (WGS) entry which is preliminary data.</text>
</comment>
<dbReference type="InterPro" id="IPR024779">
    <property type="entry name" value="2OGFeDO_JBP1/TET_oxygenase_dom"/>
</dbReference>
<dbReference type="GO" id="GO:0070579">
    <property type="term" value="F:DNA 5-methylcytosine dioxygenase activity"/>
    <property type="evidence" value="ECO:0007669"/>
    <property type="project" value="UniProtKB-UniRule"/>
</dbReference>
<dbReference type="PANTHER" id="PTHR23358">
    <property type="entry name" value="METHYLCYTOSINE DIOXYGENASE TET"/>
    <property type="match status" value="1"/>
</dbReference>
<evidence type="ECO:0000256" key="12">
    <source>
        <dbReference type="SAM" id="MobiDB-lite"/>
    </source>
</evidence>
<dbReference type="InterPro" id="IPR046942">
    <property type="entry name" value="TET_oxygenase"/>
</dbReference>